<reference evidence="3" key="1">
    <citation type="submission" date="2020-07" db="EMBL/GenBank/DDBJ databases">
        <title>Huge and variable diversity of episymbiotic CPR bacteria and DPANN archaea in groundwater ecosystems.</title>
        <authorList>
            <person name="He C.Y."/>
            <person name="Keren R."/>
            <person name="Whittaker M."/>
            <person name="Farag I.F."/>
            <person name="Doudna J."/>
            <person name="Cate J.H.D."/>
            <person name="Banfield J.F."/>
        </authorList>
    </citation>
    <scope>NUCLEOTIDE SEQUENCE</scope>
    <source>
        <strain evidence="3">NC_groundwater_17_Pr7_B-0.1um_64_12</strain>
    </source>
</reference>
<proteinExistence type="predicted"/>
<organism evidence="3 4">
    <name type="scientific">Fimbriimonas ginsengisoli</name>
    <dbReference type="NCBI Taxonomy" id="1005039"/>
    <lineage>
        <taxon>Bacteria</taxon>
        <taxon>Bacillati</taxon>
        <taxon>Armatimonadota</taxon>
        <taxon>Fimbriimonadia</taxon>
        <taxon>Fimbriimonadales</taxon>
        <taxon>Fimbriimonadaceae</taxon>
        <taxon>Fimbriimonas</taxon>
    </lineage>
</organism>
<dbReference type="EMBL" id="JACOSL010000059">
    <property type="protein sequence ID" value="MBI1757356.1"/>
    <property type="molecule type" value="Genomic_DNA"/>
</dbReference>
<dbReference type="Pfam" id="PF07676">
    <property type="entry name" value="PD40"/>
    <property type="match status" value="2"/>
</dbReference>
<name>A0A931LX00_FIMGI</name>
<keyword evidence="2" id="KW-0812">Transmembrane</keyword>
<keyword evidence="2" id="KW-1133">Transmembrane helix</keyword>
<dbReference type="SUPFAM" id="SSF82171">
    <property type="entry name" value="DPP6 N-terminal domain-like"/>
    <property type="match status" value="1"/>
</dbReference>
<keyword evidence="2" id="KW-0472">Membrane</keyword>
<feature type="region of interest" description="Disordered" evidence="1">
    <location>
        <begin position="160"/>
        <end position="185"/>
    </location>
</feature>
<feature type="region of interest" description="Disordered" evidence="1">
    <location>
        <begin position="419"/>
        <end position="439"/>
    </location>
</feature>
<protein>
    <submittedName>
        <fullName evidence="3">PD40 domain-containing protein</fullName>
    </submittedName>
</protein>
<feature type="compositionally biased region" description="Polar residues" evidence="1">
    <location>
        <begin position="426"/>
        <end position="439"/>
    </location>
</feature>
<feature type="compositionally biased region" description="Basic and acidic residues" evidence="1">
    <location>
        <begin position="171"/>
        <end position="185"/>
    </location>
</feature>
<dbReference type="Proteomes" id="UP000727962">
    <property type="component" value="Unassembled WGS sequence"/>
</dbReference>
<evidence type="ECO:0000313" key="3">
    <source>
        <dbReference type="EMBL" id="MBI1757356.1"/>
    </source>
</evidence>
<feature type="transmembrane region" description="Helical" evidence="2">
    <location>
        <begin position="12"/>
        <end position="33"/>
    </location>
</feature>
<evidence type="ECO:0000313" key="4">
    <source>
        <dbReference type="Proteomes" id="UP000727962"/>
    </source>
</evidence>
<dbReference type="Gene3D" id="2.120.10.30">
    <property type="entry name" value="TolB, C-terminal domain"/>
    <property type="match status" value="2"/>
</dbReference>
<accession>A0A931LX00</accession>
<dbReference type="AlphaFoldDB" id="A0A931LX00"/>
<evidence type="ECO:0000256" key="2">
    <source>
        <dbReference type="SAM" id="Phobius"/>
    </source>
</evidence>
<sequence length="439" mass="47155">MDATQPKINRKLVQRSAVLAVAAAVLLAVYVWLTGQNKDVDLGSVHSAGWIAALQLQRDGGSRLVVIKPDGSIVPCPGYKSGSTDREFAWRPDGNRIFFSSDRQDKTYNIFRWNLATGQVERRTLGKIAKSDPSFPVGDPGASHPLIVFSGEAWDLDPGSGKASQVFPIPPDKHKEVDTRDESSGERLGAFGLGAQQKVRTARYLKGKTYVVVIRRTDEGEMLVLQRLIPPEGKSPDEVKRDMQSYVVAAGDRIVIDVNPRTGTLVFASQGFHFPNPNEIPDRFVKDGKVTHPFEHAVQLFDPDSTEAPAGPVVASRDDAACFGQIAVSPDGASLLMTAGPYHGSGDSEAKQLFVVPTESGGIQHGLKVFPEAGKSIGASLIYSPSWSSDGRTIVFGLSTQSGERALCSIGRDGKDFRNLTAGKGNFTNPKSSPQLAGG</sequence>
<dbReference type="InterPro" id="IPR011042">
    <property type="entry name" value="6-blade_b-propeller_TolB-like"/>
</dbReference>
<evidence type="ECO:0000256" key="1">
    <source>
        <dbReference type="SAM" id="MobiDB-lite"/>
    </source>
</evidence>
<comment type="caution">
    <text evidence="3">The sequence shown here is derived from an EMBL/GenBank/DDBJ whole genome shotgun (WGS) entry which is preliminary data.</text>
</comment>
<gene>
    <name evidence="3" type="ORF">HYR64_09650</name>
</gene>
<dbReference type="InterPro" id="IPR011659">
    <property type="entry name" value="WD40"/>
</dbReference>